<comment type="caution">
    <text evidence="2">The sequence shown here is derived from an EMBL/GenBank/DDBJ whole genome shotgun (WGS) entry which is preliminary data.</text>
</comment>
<dbReference type="AlphaFoldDB" id="A0A9N7VRK7"/>
<protein>
    <submittedName>
        <fullName evidence="2">Uncharacterized protein</fullName>
    </submittedName>
</protein>
<accession>A0A9N7VRK7</accession>
<proteinExistence type="predicted"/>
<sequence>MVEDVQAPGRELPCVTQHCSDMEDSGDLYDAHIRECPPCLGRAPVSGGAGQRGVSQKEDQILLHEPL</sequence>
<name>A0A9N7VRK7_PLEPL</name>
<feature type="compositionally biased region" description="Basic and acidic residues" evidence="1">
    <location>
        <begin position="55"/>
        <end position="67"/>
    </location>
</feature>
<organism evidence="2 3">
    <name type="scientific">Pleuronectes platessa</name>
    <name type="common">European plaice</name>
    <dbReference type="NCBI Taxonomy" id="8262"/>
    <lineage>
        <taxon>Eukaryota</taxon>
        <taxon>Metazoa</taxon>
        <taxon>Chordata</taxon>
        <taxon>Craniata</taxon>
        <taxon>Vertebrata</taxon>
        <taxon>Euteleostomi</taxon>
        <taxon>Actinopterygii</taxon>
        <taxon>Neopterygii</taxon>
        <taxon>Teleostei</taxon>
        <taxon>Neoteleostei</taxon>
        <taxon>Acanthomorphata</taxon>
        <taxon>Carangaria</taxon>
        <taxon>Pleuronectiformes</taxon>
        <taxon>Pleuronectoidei</taxon>
        <taxon>Pleuronectidae</taxon>
        <taxon>Pleuronectes</taxon>
    </lineage>
</organism>
<reference evidence="2" key="1">
    <citation type="submission" date="2020-03" db="EMBL/GenBank/DDBJ databases">
        <authorList>
            <person name="Weist P."/>
        </authorList>
    </citation>
    <scope>NUCLEOTIDE SEQUENCE</scope>
</reference>
<evidence type="ECO:0000256" key="1">
    <source>
        <dbReference type="SAM" id="MobiDB-lite"/>
    </source>
</evidence>
<evidence type="ECO:0000313" key="2">
    <source>
        <dbReference type="EMBL" id="CAB1455449.1"/>
    </source>
</evidence>
<dbReference type="Proteomes" id="UP001153269">
    <property type="component" value="Unassembled WGS sequence"/>
</dbReference>
<feature type="region of interest" description="Disordered" evidence="1">
    <location>
        <begin position="45"/>
        <end position="67"/>
    </location>
</feature>
<gene>
    <name evidence="2" type="ORF">PLEPLA_LOCUS43225</name>
</gene>
<keyword evidence="3" id="KW-1185">Reference proteome</keyword>
<evidence type="ECO:0000313" key="3">
    <source>
        <dbReference type="Proteomes" id="UP001153269"/>
    </source>
</evidence>
<dbReference type="EMBL" id="CADEAL010004256">
    <property type="protein sequence ID" value="CAB1455449.1"/>
    <property type="molecule type" value="Genomic_DNA"/>
</dbReference>